<protein>
    <recommendedName>
        <fullName evidence="5">RING-type E3 ubiquitin transferase</fullName>
        <ecNumber evidence="5">2.3.2.27</ecNumber>
    </recommendedName>
</protein>
<feature type="domain" description="RING-type" evidence="21">
    <location>
        <begin position="217"/>
        <end position="259"/>
    </location>
</feature>
<gene>
    <name evidence="22" type="ORF">FEM48_Zijuj06G0091900</name>
</gene>
<keyword evidence="7 20" id="KW-0812">Transmembrane</keyword>
<evidence type="ECO:0000256" key="5">
    <source>
        <dbReference type="ARBA" id="ARBA00012483"/>
    </source>
</evidence>
<dbReference type="PROSITE" id="PS50089">
    <property type="entry name" value="ZF_RING_2"/>
    <property type="match status" value="1"/>
</dbReference>
<evidence type="ECO:0000256" key="7">
    <source>
        <dbReference type="ARBA" id="ARBA00022692"/>
    </source>
</evidence>
<keyword evidence="9" id="KW-0732">Signal</keyword>
<keyword evidence="13" id="KW-0223">Dioxygenase</keyword>
<evidence type="ECO:0000256" key="13">
    <source>
        <dbReference type="ARBA" id="ARBA00022964"/>
    </source>
</evidence>
<dbReference type="AlphaFoldDB" id="A0A978V8E6"/>
<evidence type="ECO:0000256" key="15">
    <source>
        <dbReference type="ARBA" id="ARBA00023004"/>
    </source>
</evidence>
<evidence type="ECO:0000256" key="19">
    <source>
        <dbReference type="PROSITE-ProRule" id="PRU00175"/>
    </source>
</evidence>
<keyword evidence="15 18" id="KW-0408">Iron</keyword>
<organism evidence="22 23">
    <name type="scientific">Ziziphus jujuba var. spinosa</name>
    <dbReference type="NCBI Taxonomy" id="714518"/>
    <lineage>
        <taxon>Eukaryota</taxon>
        <taxon>Viridiplantae</taxon>
        <taxon>Streptophyta</taxon>
        <taxon>Embryophyta</taxon>
        <taxon>Tracheophyta</taxon>
        <taxon>Spermatophyta</taxon>
        <taxon>Magnoliopsida</taxon>
        <taxon>eudicotyledons</taxon>
        <taxon>Gunneridae</taxon>
        <taxon>Pentapetalae</taxon>
        <taxon>rosids</taxon>
        <taxon>fabids</taxon>
        <taxon>Rosales</taxon>
        <taxon>Rhamnaceae</taxon>
        <taxon>Paliureae</taxon>
        <taxon>Ziziphus</taxon>
    </lineage>
</organism>
<dbReference type="CDD" id="cd16461">
    <property type="entry name" value="RING-H2_EL5-like"/>
    <property type="match status" value="1"/>
</dbReference>
<evidence type="ECO:0000256" key="4">
    <source>
        <dbReference type="ARBA" id="ARBA00006787"/>
    </source>
</evidence>
<feature type="transmembrane region" description="Helical" evidence="20">
    <location>
        <begin position="141"/>
        <end position="162"/>
    </location>
</feature>
<dbReference type="InterPro" id="IPR001841">
    <property type="entry name" value="Znf_RING"/>
</dbReference>
<keyword evidence="11" id="KW-0833">Ubl conjugation pathway</keyword>
<dbReference type="EC" id="2.3.2.27" evidence="5"/>
<keyword evidence="10 19" id="KW-0863">Zinc-finger</keyword>
<evidence type="ECO:0000256" key="1">
    <source>
        <dbReference type="ARBA" id="ARBA00000900"/>
    </source>
</evidence>
<dbReference type="InterPro" id="IPR004294">
    <property type="entry name" value="Carotenoid_Oase"/>
</dbReference>
<feature type="binding site" evidence="18">
    <location>
        <position position="90"/>
    </location>
    <ligand>
        <name>Fe cation</name>
        <dbReference type="ChEBI" id="CHEBI:24875"/>
        <note>catalytic</note>
    </ligand>
</feature>
<dbReference type="InterPro" id="IPR013083">
    <property type="entry name" value="Znf_RING/FYVE/PHD"/>
</dbReference>
<keyword evidence="13" id="KW-0560">Oxidoreductase</keyword>
<dbReference type="PANTHER" id="PTHR46539:SF1">
    <property type="entry name" value="E3 UBIQUITIN-PROTEIN LIGASE ATL42"/>
    <property type="match status" value="1"/>
</dbReference>
<dbReference type="SUPFAM" id="SSF57850">
    <property type="entry name" value="RING/U-box"/>
    <property type="match status" value="1"/>
</dbReference>
<keyword evidence="14 20" id="KW-1133">Transmembrane helix</keyword>
<evidence type="ECO:0000256" key="8">
    <source>
        <dbReference type="ARBA" id="ARBA00022723"/>
    </source>
</evidence>
<evidence type="ECO:0000256" key="17">
    <source>
        <dbReference type="ARBA" id="ARBA00024209"/>
    </source>
</evidence>
<evidence type="ECO:0000256" key="10">
    <source>
        <dbReference type="ARBA" id="ARBA00022771"/>
    </source>
</evidence>
<evidence type="ECO:0000313" key="23">
    <source>
        <dbReference type="Proteomes" id="UP000813462"/>
    </source>
</evidence>
<sequence length="488" mass="55683">MLPKPSGLLAPKCWMPLSIRYLNFADQPLPSQLRFGQLNKDNSNARVFEHSGKFYSVSENFVPHESDIFTLQTLGNWDACRNWDRSFTSHPKEGGGEEDDGWIIAFLHNEDTNISRNEPDADSVLFPHPIHTNSNQIHPSLAIVIGVLFIMFFITLSLVAYAKFCITNPLHFNFHHHDFHGLIRPRSRQSGLDRTVIESLPFFRFSSLKGSKQGLECAICISKFQETEILRLLPNCNHAFHIDCIDRWLENHSTCPLCRYKIDAGDLKNIIYSNSSRSLARKVPSNLTEDLNLELFIQREEAHDNDRHHGLSSRFIKVGVGSFRKSMDMKLLHKFKHKIVISDAVVRNRWSDVNSSDFLSLNSEMLGVMSSQRFSLTESNSKIDGSDSYPTLSCFPSTSSICCEQSTSTGQLLINTNEKRSMSEITNLSRFTEFNMSNYNKPSKGSGSDANSSKEERMKRIWLQIARGTVRWFASSEELKYKQQPLNV</sequence>
<evidence type="ECO:0000259" key="21">
    <source>
        <dbReference type="PROSITE" id="PS50089"/>
    </source>
</evidence>
<comment type="caution">
    <text evidence="22">The sequence shown here is derived from an EMBL/GenBank/DDBJ whole genome shotgun (WGS) entry which is preliminary data.</text>
</comment>
<evidence type="ECO:0000256" key="18">
    <source>
        <dbReference type="PIRSR" id="PIRSR604294-1"/>
    </source>
</evidence>
<comment type="cofactor">
    <cofactor evidence="18">
        <name>Fe(2+)</name>
        <dbReference type="ChEBI" id="CHEBI:29033"/>
    </cofactor>
    <text evidence="18">Binds 1 Fe(2+) ion per subunit.</text>
</comment>
<dbReference type="Gene3D" id="3.30.40.10">
    <property type="entry name" value="Zinc/RING finger domain, C3HC4 (zinc finger)"/>
    <property type="match status" value="1"/>
</dbReference>
<reference evidence="22" key="1">
    <citation type="journal article" date="2021" name="Front. Plant Sci.">
        <title>Chromosome-Scale Genome Assembly for Chinese Sour Jujube and Insights Into Its Genome Evolution and Domestication Signature.</title>
        <authorList>
            <person name="Shen L.-Y."/>
            <person name="Luo H."/>
            <person name="Wang X.-L."/>
            <person name="Wang X.-M."/>
            <person name="Qiu X.-J."/>
            <person name="Liu H."/>
            <person name="Zhou S.-S."/>
            <person name="Jia K.-H."/>
            <person name="Nie S."/>
            <person name="Bao Y.-T."/>
            <person name="Zhang R.-G."/>
            <person name="Yun Q.-Z."/>
            <person name="Chai Y.-H."/>
            <person name="Lu J.-Y."/>
            <person name="Li Y."/>
            <person name="Zhao S.-W."/>
            <person name="Mao J.-F."/>
            <person name="Jia S.-G."/>
            <person name="Mao Y.-M."/>
        </authorList>
    </citation>
    <scope>NUCLEOTIDE SEQUENCE</scope>
    <source>
        <strain evidence="22">AT0</strain>
        <tissue evidence="22">Leaf</tissue>
    </source>
</reference>
<evidence type="ECO:0000256" key="20">
    <source>
        <dbReference type="SAM" id="Phobius"/>
    </source>
</evidence>
<dbReference type="GO" id="GO:0008270">
    <property type="term" value="F:zinc ion binding"/>
    <property type="evidence" value="ECO:0007669"/>
    <property type="project" value="UniProtKB-KW"/>
</dbReference>
<comment type="pathway">
    <text evidence="3">Protein modification; protein ubiquitination.</text>
</comment>
<comment type="catalytic activity">
    <reaction evidence="1">
        <text>S-ubiquitinyl-[E2 ubiquitin-conjugating enzyme]-L-cysteine + [acceptor protein]-L-lysine = [E2 ubiquitin-conjugating enzyme]-L-cysteine + N(6)-ubiquitinyl-[acceptor protein]-L-lysine.</text>
        <dbReference type="EC" id="2.3.2.27"/>
    </reaction>
</comment>
<name>A0A978V8E6_ZIZJJ</name>
<comment type="subcellular location">
    <subcellularLocation>
        <location evidence="2">Membrane</location>
        <topology evidence="2">Single-pass membrane protein</topology>
    </subcellularLocation>
</comment>
<evidence type="ECO:0000256" key="2">
    <source>
        <dbReference type="ARBA" id="ARBA00004167"/>
    </source>
</evidence>
<dbReference type="PANTHER" id="PTHR46539">
    <property type="entry name" value="E3 UBIQUITIN-PROTEIN LIGASE ATL42"/>
    <property type="match status" value="1"/>
</dbReference>
<dbReference type="EMBL" id="JAEACU010000006">
    <property type="protein sequence ID" value="KAH7524181.1"/>
    <property type="molecule type" value="Genomic_DNA"/>
</dbReference>
<accession>A0A978V8E6</accession>
<evidence type="ECO:0000256" key="12">
    <source>
        <dbReference type="ARBA" id="ARBA00022833"/>
    </source>
</evidence>
<evidence type="ECO:0000256" key="3">
    <source>
        <dbReference type="ARBA" id="ARBA00004906"/>
    </source>
</evidence>
<evidence type="ECO:0000313" key="22">
    <source>
        <dbReference type="EMBL" id="KAH7524181.1"/>
    </source>
</evidence>
<evidence type="ECO:0000256" key="9">
    <source>
        <dbReference type="ARBA" id="ARBA00022729"/>
    </source>
</evidence>
<dbReference type="Pfam" id="PF03055">
    <property type="entry name" value="RPE65"/>
    <property type="match status" value="1"/>
</dbReference>
<dbReference type="Pfam" id="PF13639">
    <property type="entry name" value="zf-RING_2"/>
    <property type="match status" value="1"/>
</dbReference>
<dbReference type="GO" id="GO:0016020">
    <property type="term" value="C:membrane"/>
    <property type="evidence" value="ECO:0007669"/>
    <property type="project" value="UniProtKB-SubCell"/>
</dbReference>
<dbReference type="SMART" id="SM00184">
    <property type="entry name" value="RING"/>
    <property type="match status" value="1"/>
</dbReference>
<evidence type="ECO:0000256" key="11">
    <source>
        <dbReference type="ARBA" id="ARBA00022786"/>
    </source>
</evidence>
<proteinExistence type="inferred from homology"/>
<keyword evidence="12" id="KW-0862">Zinc</keyword>
<keyword evidence="6" id="KW-0808">Transferase</keyword>
<evidence type="ECO:0000256" key="6">
    <source>
        <dbReference type="ARBA" id="ARBA00022679"/>
    </source>
</evidence>
<keyword evidence="16 20" id="KW-0472">Membrane</keyword>
<dbReference type="GO" id="GO:0061630">
    <property type="term" value="F:ubiquitin protein ligase activity"/>
    <property type="evidence" value="ECO:0007669"/>
    <property type="project" value="UniProtKB-EC"/>
</dbReference>
<evidence type="ECO:0000256" key="16">
    <source>
        <dbReference type="ARBA" id="ARBA00023136"/>
    </source>
</evidence>
<dbReference type="GO" id="GO:0016702">
    <property type="term" value="F:oxidoreductase activity, acting on single donors with incorporation of molecular oxygen, incorporation of two atoms of oxygen"/>
    <property type="evidence" value="ECO:0007669"/>
    <property type="project" value="InterPro"/>
</dbReference>
<dbReference type="Proteomes" id="UP000813462">
    <property type="component" value="Unassembled WGS sequence"/>
</dbReference>
<comment type="similarity">
    <text evidence="17">Belongs to the RING-type zinc finger family. ATL subfamily.</text>
</comment>
<evidence type="ECO:0000256" key="14">
    <source>
        <dbReference type="ARBA" id="ARBA00022989"/>
    </source>
</evidence>
<keyword evidence="8 18" id="KW-0479">Metal-binding</keyword>
<comment type="similarity">
    <text evidence="4">Belongs to the carotenoid oxygenase family.</text>
</comment>
<dbReference type="FunFam" id="3.30.40.10:FF:000285">
    <property type="entry name" value="RING-H2 finger protein ATL43"/>
    <property type="match status" value="1"/>
</dbReference>